<evidence type="ECO:0000256" key="3">
    <source>
        <dbReference type="ARBA" id="ARBA00023274"/>
    </source>
</evidence>
<dbReference type="PROSITE" id="PS00360">
    <property type="entry name" value="RIBOSOMAL_S9"/>
    <property type="match status" value="1"/>
</dbReference>
<dbReference type="Proteomes" id="UP000095038">
    <property type="component" value="Unassembled WGS sequence"/>
</dbReference>
<dbReference type="InterPro" id="IPR020568">
    <property type="entry name" value="Ribosomal_Su5_D2-typ_SF"/>
</dbReference>
<dbReference type="GO" id="GO:0003723">
    <property type="term" value="F:RNA binding"/>
    <property type="evidence" value="ECO:0007669"/>
    <property type="project" value="TreeGrafter"/>
</dbReference>
<dbReference type="GeneID" id="30966098"/>
<dbReference type="InterPro" id="IPR014721">
    <property type="entry name" value="Ribsml_uS5_D2-typ_fold_subgr"/>
</dbReference>
<keyword evidence="2 6" id="KW-0689">Ribosomal protein</keyword>
<accession>A0A1D2VRE8</accession>
<name>A0A1D2VRE8_9ASCO</name>
<proteinExistence type="inferred from homology"/>
<dbReference type="GO" id="GO:0005763">
    <property type="term" value="C:mitochondrial small ribosomal subunit"/>
    <property type="evidence" value="ECO:0007669"/>
    <property type="project" value="EnsemblFungi"/>
</dbReference>
<sequence>MMMIRPVGGVALRTLNRASFRCGFSSFATARQEVDDFDLDFDANASLYSSFRKKSLTANTSTSIINDDLSLSLNPVPNYEVKNSLLSWTITPPIRRDNRRRQQQSLESSEDNGLLKVVPTLKTFYSQNPLHENNMEILTALQRKYCNLPRAKERKPVKWLERKDYVLIGGDTRLTDRQFLQLNLLLHRLNSIDDNLKTQELINNLKQFEKKSDSKLLPKKSLLKPLNEFAAAVAIGRRKSSSAKAYVVRTRDGEAGKIMVNGQSLNTYFPKLFHKASVVYPLEVVNAQKDYNIWVIAYGGGQTGQADAIKLAITKALIIHNPLLKARLRKAKCVTRDARIVERKKPGKLKARKAPTWVKR</sequence>
<evidence type="ECO:0000256" key="4">
    <source>
        <dbReference type="ARBA" id="ARBA00039318"/>
    </source>
</evidence>
<dbReference type="InterPro" id="IPR023035">
    <property type="entry name" value="Ribosomal_uS9_bac/plastid"/>
</dbReference>
<reference evidence="8" key="1">
    <citation type="submission" date="2016-05" db="EMBL/GenBank/DDBJ databases">
        <title>Comparative genomics of biotechnologically important yeasts.</title>
        <authorList>
            <consortium name="DOE Joint Genome Institute"/>
            <person name="Riley R."/>
            <person name="Haridas S."/>
            <person name="Wolfe K.H."/>
            <person name="Lopes M.R."/>
            <person name="Hittinger C.T."/>
            <person name="Goker M."/>
            <person name="Salamov A."/>
            <person name="Wisecaver J."/>
            <person name="Long T.M."/>
            <person name="Aerts A.L."/>
            <person name="Barry K."/>
            <person name="Choi C."/>
            <person name="Clum A."/>
            <person name="Coughlan A.Y."/>
            <person name="Deshpande S."/>
            <person name="Douglass A.P."/>
            <person name="Hanson S.J."/>
            <person name="Klenk H.-P."/>
            <person name="Labutti K."/>
            <person name="Lapidus A."/>
            <person name="Lindquist E."/>
            <person name="Lipzen A."/>
            <person name="Meier-Kolthoff J.P."/>
            <person name="Ohm R.A."/>
            <person name="Otillar R.P."/>
            <person name="Pangilinan J."/>
            <person name="Peng Y."/>
            <person name="Rokas A."/>
            <person name="Rosa C.A."/>
            <person name="Scheuner C."/>
            <person name="Sibirny A.A."/>
            <person name="Slot J.C."/>
            <person name="Stielow J.B."/>
            <person name="Sun H."/>
            <person name="Kurtzman C.P."/>
            <person name="Blackwell M."/>
            <person name="Grigoriev I.V."/>
            <person name="Jeffries T.W."/>
        </authorList>
    </citation>
    <scope>NUCLEOTIDE SEQUENCE [LARGE SCALE GENOMIC DNA]</scope>
    <source>
        <strain evidence="8">DSM 1968</strain>
    </source>
</reference>
<gene>
    <name evidence="7" type="ORF">ASCRUDRAFT_73861</name>
</gene>
<evidence type="ECO:0000313" key="8">
    <source>
        <dbReference type="Proteomes" id="UP000095038"/>
    </source>
</evidence>
<evidence type="ECO:0000256" key="5">
    <source>
        <dbReference type="ARBA" id="ARBA00042623"/>
    </source>
</evidence>
<dbReference type="SUPFAM" id="SSF54211">
    <property type="entry name" value="Ribosomal protein S5 domain 2-like"/>
    <property type="match status" value="1"/>
</dbReference>
<dbReference type="GO" id="GO:0003735">
    <property type="term" value="F:structural constituent of ribosome"/>
    <property type="evidence" value="ECO:0007669"/>
    <property type="project" value="EnsemblFungi"/>
</dbReference>
<dbReference type="STRING" id="1344418.A0A1D2VRE8"/>
<dbReference type="Gene3D" id="3.30.230.10">
    <property type="match status" value="1"/>
</dbReference>
<dbReference type="NCBIfam" id="NF001099">
    <property type="entry name" value="PRK00132.1"/>
    <property type="match status" value="1"/>
</dbReference>
<dbReference type="AlphaFoldDB" id="A0A1D2VRE8"/>
<evidence type="ECO:0000256" key="6">
    <source>
        <dbReference type="RuleBase" id="RU003815"/>
    </source>
</evidence>
<dbReference type="Pfam" id="PF00380">
    <property type="entry name" value="Ribosomal_S9"/>
    <property type="match status" value="1"/>
</dbReference>
<dbReference type="InterPro" id="IPR000754">
    <property type="entry name" value="Ribosomal_uS9"/>
</dbReference>
<dbReference type="PANTHER" id="PTHR21569:SF1">
    <property type="entry name" value="SMALL RIBOSOMAL SUBUNIT PROTEIN US9M"/>
    <property type="match status" value="1"/>
</dbReference>
<dbReference type="InParanoid" id="A0A1D2VRE8"/>
<dbReference type="FunCoup" id="A0A1D2VRE8">
    <property type="interactions" value="199"/>
</dbReference>
<dbReference type="InterPro" id="IPR020574">
    <property type="entry name" value="Ribosomal_uS9_CS"/>
</dbReference>
<dbReference type="PANTHER" id="PTHR21569">
    <property type="entry name" value="RIBOSOMAL PROTEIN S9"/>
    <property type="match status" value="1"/>
</dbReference>
<keyword evidence="8" id="KW-1185">Reference proteome</keyword>
<evidence type="ECO:0000256" key="1">
    <source>
        <dbReference type="ARBA" id="ARBA00005251"/>
    </source>
</evidence>
<comment type="similarity">
    <text evidence="1 6">Belongs to the universal ribosomal protein uS9 family.</text>
</comment>
<dbReference type="EMBL" id="KV454475">
    <property type="protein sequence ID" value="ODV64181.1"/>
    <property type="molecule type" value="Genomic_DNA"/>
</dbReference>
<dbReference type="OrthoDB" id="10254627at2759"/>
<organism evidence="7 8">
    <name type="scientific">Ascoidea rubescens DSM 1968</name>
    <dbReference type="NCBI Taxonomy" id="1344418"/>
    <lineage>
        <taxon>Eukaryota</taxon>
        <taxon>Fungi</taxon>
        <taxon>Dikarya</taxon>
        <taxon>Ascomycota</taxon>
        <taxon>Saccharomycotina</taxon>
        <taxon>Saccharomycetes</taxon>
        <taxon>Ascoideaceae</taxon>
        <taxon>Ascoidea</taxon>
    </lineage>
</organism>
<protein>
    <recommendedName>
        <fullName evidence="4">Small ribosomal subunit protein uS9m</fullName>
    </recommendedName>
    <alternativeName>
        <fullName evidence="5">37S ribosomal protein S9, mitochondrial</fullName>
    </alternativeName>
</protein>
<dbReference type="FunFam" id="3.30.230.10:FF:000001">
    <property type="entry name" value="30S ribosomal protein S9"/>
    <property type="match status" value="1"/>
</dbReference>
<evidence type="ECO:0000313" key="7">
    <source>
        <dbReference type="EMBL" id="ODV64181.1"/>
    </source>
</evidence>
<evidence type="ECO:0000256" key="2">
    <source>
        <dbReference type="ARBA" id="ARBA00022980"/>
    </source>
</evidence>
<keyword evidence="3 6" id="KW-0687">Ribonucleoprotein</keyword>
<dbReference type="GO" id="GO:0006412">
    <property type="term" value="P:translation"/>
    <property type="evidence" value="ECO:0007669"/>
    <property type="project" value="InterPro"/>
</dbReference>
<dbReference type="RefSeq" id="XP_020050488.1">
    <property type="nucleotide sequence ID" value="XM_020192462.1"/>
</dbReference>